<dbReference type="PANTHER" id="PTHR43628">
    <property type="entry name" value="ACTIVATOR OF C KINASE PROTEIN 1-RELATED"/>
    <property type="match status" value="1"/>
</dbReference>
<dbReference type="SUPFAM" id="SSF81901">
    <property type="entry name" value="HCP-like"/>
    <property type="match status" value="1"/>
</dbReference>
<dbReference type="InterPro" id="IPR011990">
    <property type="entry name" value="TPR-like_helical_dom_sf"/>
</dbReference>
<evidence type="ECO:0000313" key="2">
    <source>
        <dbReference type="EMBL" id="SEH75814.1"/>
    </source>
</evidence>
<dbReference type="KEGG" id="agl:PYTT_0496"/>
<dbReference type="STRING" id="1679444.PYTT_0496"/>
<evidence type="ECO:0000256" key="1">
    <source>
        <dbReference type="SAM" id="SignalP"/>
    </source>
</evidence>
<dbReference type="Pfam" id="PF08238">
    <property type="entry name" value="Sel1"/>
    <property type="match status" value="4"/>
</dbReference>
<reference evidence="3" key="1">
    <citation type="submission" date="2016-09" db="EMBL/GenBank/DDBJ databases">
        <authorList>
            <person name="Koehorst J."/>
        </authorList>
    </citation>
    <scope>NUCLEOTIDE SEQUENCE [LARGE SCALE GENOMIC DNA]</scope>
</reference>
<keyword evidence="3" id="KW-1185">Reference proteome</keyword>
<dbReference type="AlphaFoldDB" id="A0A1C7PFI1"/>
<feature type="chain" id="PRO_5014266635" evidence="1">
    <location>
        <begin position="24"/>
        <end position="554"/>
    </location>
</feature>
<proteinExistence type="predicted"/>
<sequence length="554" mass="60694">MPIQFPHAAIACALFSLSSFVFAQETGKQHGTRAAEKEMADLCRFSSWIMADAVSSSPDGGQGLPYECRSSEELFGAADKGDVRAAFQLVLFWSRKGVENADLYAMNPPSPGQRQVWGDVFAGTSADAPWFHEPSRWYDYWLARAAYGRGMLALALRWSLEGKTAGNDMFQAVLLMHGSRDGDPLFIDFLLSEYEHGALGEDLRARMGETLAQGMAALRMRAVKGEPGMSAAYCRVLQRWLSMGDTRAVGAWMEQGLALFHQDALELLRRSAGKGDALAMKVYPQFSLLWAGVGKDVGGEVDGSFEEDMVQAAERGEVIALLRVSMALLGRIDSDKEASGDVVDRVEKLLLRAAEQNSCAAMMSLCHLYEGKYGGAPQPEKACGMAQRMAVLNYAPGLLRLARYKEEGYGSCAKNPEKAYELVFRAAASLYPEALVEWGRYLLVGIGCEADGKMARKVLSRLYDQSPTMPRVAFFLGYLYEEGLAGETDAGKAVHYYQEGVKLGDDKAMNNLASMYERGKGVDKNREKALALYRQAAGLGNADARSNVGRLEKH</sequence>
<dbReference type="OrthoDB" id="7056571at2"/>
<dbReference type="PANTHER" id="PTHR43628:SF1">
    <property type="entry name" value="CHITIN SYNTHASE REGULATORY FACTOR 2-RELATED"/>
    <property type="match status" value="1"/>
</dbReference>
<accession>A0A1C7PFI1</accession>
<dbReference type="InterPro" id="IPR052945">
    <property type="entry name" value="Mitotic_Regulator"/>
</dbReference>
<protein>
    <submittedName>
        <fullName evidence="2">Sel1 repeat</fullName>
    </submittedName>
</protein>
<dbReference type="SMART" id="SM00671">
    <property type="entry name" value="SEL1"/>
    <property type="match status" value="4"/>
</dbReference>
<name>A0A1C7PFI1_9BACT</name>
<dbReference type="Proteomes" id="UP000176204">
    <property type="component" value="Chromosome I"/>
</dbReference>
<gene>
    <name evidence="2" type="ORF">PYTT_0496</name>
</gene>
<evidence type="ECO:0000313" key="3">
    <source>
        <dbReference type="Proteomes" id="UP000176204"/>
    </source>
</evidence>
<keyword evidence="1" id="KW-0732">Signal</keyword>
<feature type="signal peptide" evidence="1">
    <location>
        <begin position="1"/>
        <end position="23"/>
    </location>
</feature>
<dbReference type="RefSeq" id="WP_067776429.1">
    <property type="nucleotide sequence ID" value="NZ_LIGX01000028.1"/>
</dbReference>
<dbReference type="EMBL" id="LT629973">
    <property type="protein sequence ID" value="SEH75814.1"/>
    <property type="molecule type" value="Genomic_DNA"/>
</dbReference>
<dbReference type="Gene3D" id="1.25.40.10">
    <property type="entry name" value="Tetratricopeptide repeat domain"/>
    <property type="match status" value="1"/>
</dbReference>
<dbReference type="InterPro" id="IPR006597">
    <property type="entry name" value="Sel1-like"/>
</dbReference>
<organism evidence="2 3">
    <name type="scientific">Akkermansia glycaniphila</name>
    <dbReference type="NCBI Taxonomy" id="1679444"/>
    <lineage>
        <taxon>Bacteria</taxon>
        <taxon>Pseudomonadati</taxon>
        <taxon>Verrucomicrobiota</taxon>
        <taxon>Verrucomicrobiia</taxon>
        <taxon>Verrucomicrobiales</taxon>
        <taxon>Akkermansiaceae</taxon>
        <taxon>Akkermansia</taxon>
    </lineage>
</organism>